<sequence length="279" mass="32006">MPSAGVESLIRARPKWLQRRVELFESYCLPSLRAQTERNFHWIIYFDTESPSWLRDRILAWQTLAPIQPFFRTAVSDAERVADIRAVVGQPADELLTTNIDNDDGLSIDFVERLANYRRRQERCALYFEFGLIKSEQRLYLQRDPDNAFCSVLETWDVPLTCWAAAHNELGRLIPQATIGGAPAWLQVIHDTNVSNRVQGRRVSAGAYLAQFTGLATLPEPSGPELAIDCWIDRPLRSARRLVRRTAKAAIIRLSGRQGGERVKYLVQFIRRRLRAMVQ</sequence>
<name>A0A0F5FSI5_9HYPH</name>
<proteinExistence type="predicted"/>
<evidence type="ECO:0000313" key="2">
    <source>
        <dbReference type="Proteomes" id="UP000033632"/>
    </source>
</evidence>
<dbReference type="AlphaFoldDB" id="A0A0F5FSI5"/>
<evidence type="ECO:0000313" key="1">
    <source>
        <dbReference type="EMBL" id="KKB11798.1"/>
    </source>
</evidence>
<dbReference type="EMBL" id="JZEX01000108">
    <property type="protein sequence ID" value="KKB11798.1"/>
    <property type="molecule type" value="Genomic_DNA"/>
</dbReference>
<dbReference type="OrthoDB" id="9771846at2"/>
<dbReference type="Proteomes" id="UP000033632">
    <property type="component" value="Unassembled WGS sequence"/>
</dbReference>
<dbReference type="InterPro" id="IPR021466">
    <property type="entry name" value="Put_rhamnosyl_transferase"/>
</dbReference>
<dbReference type="Pfam" id="PF11316">
    <property type="entry name" value="Rhamno_transf"/>
    <property type="match status" value="1"/>
</dbReference>
<dbReference type="PATRIC" id="fig|443610.3.peg.486"/>
<protein>
    <recommendedName>
        <fullName evidence="3">Rhamnosyl transferase</fullName>
    </recommendedName>
</protein>
<gene>
    <name evidence="1" type="ORF">VE25_11405</name>
</gene>
<reference evidence="1 2" key="1">
    <citation type="submission" date="2015-03" db="EMBL/GenBank/DDBJ databases">
        <authorList>
            <person name="Hassan Y.I."/>
            <person name="Lepp D."/>
            <person name="Li X.-Z."/>
            <person name="Zhou T."/>
        </authorList>
    </citation>
    <scope>NUCLEOTIDE SEQUENCE [LARGE SCALE GENOMIC DNA]</scope>
    <source>
        <strain evidence="1 2">BD-c194</strain>
    </source>
</reference>
<accession>A0A0F5FSI5</accession>
<keyword evidence="2" id="KW-1185">Reference proteome</keyword>
<comment type="caution">
    <text evidence="1">The sequence shown here is derived from an EMBL/GenBank/DDBJ whole genome shotgun (WGS) entry which is preliminary data.</text>
</comment>
<dbReference type="STRING" id="443610.VE25_11405"/>
<evidence type="ECO:0008006" key="3">
    <source>
        <dbReference type="Google" id="ProtNLM"/>
    </source>
</evidence>
<organism evidence="1 2">
    <name type="scientific">Devosia geojensis</name>
    <dbReference type="NCBI Taxonomy" id="443610"/>
    <lineage>
        <taxon>Bacteria</taxon>
        <taxon>Pseudomonadati</taxon>
        <taxon>Pseudomonadota</taxon>
        <taxon>Alphaproteobacteria</taxon>
        <taxon>Hyphomicrobiales</taxon>
        <taxon>Devosiaceae</taxon>
        <taxon>Devosia</taxon>
    </lineage>
</organism>